<comment type="caution">
    <text evidence="19">The sequence shown here is derived from an EMBL/GenBank/DDBJ whole genome shotgun (WGS) entry which is preliminary data.</text>
</comment>
<dbReference type="InterPro" id="IPR010105">
    <property type="entry name" value="TonB_sidphr_rcpt"/>
</dbReference>
<keyword evidence="8" id="KW-0408">Iron</keyword>
<organism evidence="19 20">
    <name type="scientific">Azorhizobium oxalatiphilum</name>
    <dbReference type="NCBI Taxonomy" id="980631"/>
    <lineage>
        <taxon>Bacteria</taxon>
        <taxon>Pseudomonadati</taxon>
        <taxon>Pseudomonadota</taxon>
        <taxon>Alphaproteobacteria</taxon>
        <taxon>Hyphomicrobiales</taxon>
        <taxon>Xanthobacteraceae</taxon>
        <taxon>Azorhizobium</taxon>
    </lineage>
</organism>
<keyword evidence="3 14" id="KW-0813">Transport</keyword>
<evidence type="ECO:0000256" key="12">
    <source>
        <dbReference type="ARBA" id="ARBA00023170"/>
    </source>
</evidence>
<protein>
    <submittedName>
        <fullName evidence="19">TonB-dependent receptor</fullName>
    </submittedName>
</protein>
<evidence type="ECO:0000256" key="10">
    <source>
        <dbReference type="ARBA" id="ARBA00023077"/>
    </source>
</evidence>
<feature type="region of interest" description="Disordered" evidence="16">
    <location>
        <begin position="14"/>
        <end position="34"/>
    </location>
</feature>
<keyword evidence="7" id="KW-0732">Signal</keyword>
<keyword evidence="5" id="KW-0410">Iron transport</keyword>
<feature type="domain" description="TonB-dependent receptor plug" evidence="18">
    <location>
        <begin position="74"/>
        <end position="180"/>
    </location>
</feature>
<dbReference type="PANTHER" id="PTHR32552">
    <property type="entry name" value="FERRICHROME IRON RECEPTOR-RELATED"/>
    <property type="match status" value="1"/>
</dbReference>
<gene>
    <name evidence="19" type="ORF">GCM10007301_57230</name>
</gene>
<name>A0A917FLI7_9HYPH</name>
<comment type="similarity">
    <text evidence="2 14 15">Belongs to the TonB-dependent receptor family.</text>
</comment>
<keyword evidence="4 14" id="KW-1134">Transmembrane beta strand</keyword>
<keyword evidence="11 14" id="KW-0472">Membrane</keyword>
<evidence type="ECO:0000313" key="19">
    <source>
        <dbReference type="EMBL" id="GGF89879.1"/>
    </source>
</evidence>
<evidence type="ECO:0000256" key="9">
    <source>
        <dbReference type="ARBA" id="ARBA00023065"/>
    </source>
</evidence>
<dbReference type="GO" id="GO:0009279">
    <property type="term" value="C:cell outer membrane"/>
    <property type="evidence" value="ECO:0007669"/>
    <property type="project" value="UniProtKB-SubCell"/>
</dbReference>
<keyword evidence="20" id="KW-1185">Reference proteome</keyword>
<evidence type="ECO:0000256" key="1">
    <source>
        <dbReference type="ARBA" id="ARBA00004571"/>
    </source>
</evidence>
<evidence type="ECO:0000256" key="13">
    <source>
        <dbReference type="ARBA" id="ARBA00023237"/>
    </source>
</evidence>
<evidence type="ECO:0000256" key="15">
    <source>
        <dbReference type="RuleBase" id="RU003357"/>
    </source>
</evidence>
<evidence type="ECO:0000256" key="6">
    <source>
        <dbReference type="ARBA" id="ARBA00022692"/>
    </source>
</evidence>
<evidence type="ECO:0000256" key="8">
    <source>
        <dbReference type="ARBA" id="ARBA00023004"/>
    </source>
</evidence>
<dbReference type="InterPro" id="IPR037066">
    <property type="entry name" value="Plug_dom_sf"/>
</dbReference>
<dbReference type="AlphaFoldDB" id="A0A917FLI7"/>
<dbReference type="Gene3D" id="2.40.170.20">
    <property type="entry name" value="TonB-dependent receptor, beta-barrel domain"/>
    <property type="match status" value="1"/>
</dbReference>
<evidence type="ECO:0000259" key="18">
    <source>
        <dbReference type="Pfam" id="PF07715"/>
    </source>
</evidence>
<accession>A0A917FLI7</accession>
<sequence length="725" mass="79118">MLGTTAGLALSLAQGARAQETRVQPSRVQPARVQQVPVQEAIPLSTVQVDGQGADNDRILARTDSAATKTDTPVLETPQSISVITRKQLDDQNPQTVGAALRYTSGVLSDPDATNRFDTLFIRGFGGFGTSSTFVNFFDGLRLPRGQAFAQFQIDPFLLERVDVLKGPSAVLYGQVSPGGLIDQVSRDPGAFPYNEARFEVGSHGRTQAGLTTQGALDPNGTLQYSLSAIGRASGTRYDGVDEQRIAVAPAITWQPDADTRLTIRALYQNDPEGGYFNSLYPTFSAPPQYRSFLGRTFNPGDPTFDSYKREQWAVGYSFEHRFSDAIEFRSSTRYSDVTSDLKGIQMAGALTAAGDLPRQALISTESAGGIATDNSLVFTFATGPLSHKVVAGVDYQWFNTKWNYQYGLAPSLNVMLPVYGVTPGPFMTLIDNSQDVQQTGLYAQDQIALGNWRMVLGIRHDWTDQSTDNYLSNTTSDQSSDATTYRAALLYLFDNGLAPYASYSTSFEPVVGVTADNTPFVPTTAEQYEIGLKYKPTFMDALFTVSAFDITQQNVLTAGPVLGFSVQTGEIRSRGLEFEARGNVTSNIELIGALTLLDTRTTQSGTAAYVDKRPQAVPDYFGSLWANYRFDTGQLNGLTVGGGVRVVGPSYADDANTTKVDGFTLVDLALRYDLSVLDPKMKGTTATLDVRNLFDKVYYTSCTYDIYCQYGAERQFLVGLRKTW</sequence>
<evidence type="ECO:0000256" key="2">
    <source>
        <dbReference type="ARBA" id="ARBA00009810"/>
    </source>
</evidence>
<evidence type="ECO:0000256" key="4">
    <source>
        <dbReference type="ARBA" id="ARBA00022452"/>
    </source>
</evidence>
<dbReference type="Gene3D" id="2.170.130.10">
    <property type="entry name" value="TonB-dependent receptor, plug domain"/>
    <property type="match status" value="1"/>
</dbReference>
<proteinExistence type="inferred from homology"/>
<dbReference type="GO" id="GO:0015344">
    <property type="term" value="F:siderophore uptake transmembrane transporter activity"/>
    <property type="evidence" value="ECO:0007669"/>
    <property type="project" value="TreeGrafter"/>
</dbReference>
<dbReference type="EMBL" id="BMCT01000017">
    <property type="protein sequence ID" value="GGF89879.1"/>
    <property type="molecule type" value="Genomic_DNA"/>
</dbReference>
<dbReference type="GO" id="GO:0015891">
    <property type="term" value="P:siderophore transport"/>
    <property type="evidence" value="ECO:0007669"/>
    <property type="project" value="InterPro"/>
</dbReference>
<dbReference type="InterPro" id="IPR012910">
    <property type="entry name" value="Plug_dom"/>
</dbReference>
<dbReference type="Proteomes" id="UP000606044">
    <property type="component" value="Unassembled WGS sequence"/>
</dbReference>
<evidence type="ECO:0000256" key="5">
    <source>
        <dbReference type="ARBA" id="ARBA00022496"/>
    </source>
</evidence>
<evidence type="ECO:0000259" key="17">
    <source>
        <dbReference type="Pfam" id="PF00593"/>
    </source>
</evidence>
<dbReference type="InterPro" id="IPR039426">
    <property type="entry name" value="TonB-dep_rcpt-like"/>
</dbReference>
<keyword evidence="13 14" id="KW-0998">Cell outer membrane</keyword>
<feature type="domain" description="TonB-dependent receptor-like beta-barrel" evidence="17">
    <location>
        <begin position="253"/>
        <end position="694"/>
    </location>
</feature>
<evidence type="ECO:0000256" key="11">
    <source>
        <dbReference type="ARBA" id="ARBA00023136"/>
    </source>
</evidence>
<keyword evidence="9" id="KW-0406">Ion transport</keyword>
<keyword evidence="12 19" id="KW-0675">Receptor</keyword>
<dbReference type="InterPro" id="IPR000531">
    <property type="entry name" value="Beta-barrel_TonB"/>
</dbReference>
<dbReference type="NCBIfam" id="TIGR01783">
    <property type="entry name" value="TonB-siderophor"/>
    <property type="match status" value="1"/>
</dbReference>
<dbReference type="Pfam" id="PF07715">
    <property type="entry name" value="Plug"/>
    <property type="match status" value="1"/>
</dbReference>
<dbReference type="FunFam" id="2.170.130.10:FF:000001">
    <property type="entry name" value="Catecholate siderophore TonB-dependent receptor"/>
    <property type="match status" value="1"/>
</dbReference>
<dbReference type="GO" id="GO:0038023">
    <property type="term" value="F:signaling receptor activity"/>
    <property type="evidence" value="ECO:0007669"/>
    <property type="project" value="InterPro"/>
</dbReference>
<dbReference type="InterPro" id="IPR036942">
    <property type="entry name" value="Beta-barrel_TonB_sf"/>
</dbReference>
<evidence type="ECO:0000256" key="3">
    <source>
        <dbReference type="ARBA" id="ARBA00022448"/>
    </source>
</evidence>
<dbReference type="SUPFAM" id="SSF56935">
    <property type="entry name" value="Porins"/>
    <property type="match status" value="1"/>
</dbReference>
<dbReference type="PROSITE" id="PS52016">
    <property type="entry name" value="TONB_DEPENDENT_REC_3"/>
    <property type="match status" value="1"/>
</dbReference>
<evidence type="ECO:0000256" key="7">
    <source>
        <dbReference type="ARBA" id="ARBA00022729"/>
    </source>
</evidence>
<evidence type="ECO:0000256" key="14">
    <source>
        <dbReference type="PROSITE-ProRule" id="PRU01360"/>
    </source>
</evidence>
<dbReference type="Pfam" id="PF00593">
    <property type="entry name" value="TonB_dep_Rec_b-barrel"/>
    <property type="match status" value="1"/>
</dbReference>
<reference evidence="19" key="1">
    <citation type="journal article" date="2014" name="Int. J. Syst. Evol. Microbiol.">
        <title>Complete genome sequence of Corynebacterium casei LMG S-19264T (=DSM 44701T), isolated from a smear-ripened cheese.</title>
        <authorList>
            <consortium name="US DOE Joint Genome Institute (JGI-PGF)"/>
            <person name="Walter F."/>
            <person name="Albersmeier A."/>
            <person name="Kalinowski J."/>
            <person name="Ruckert C."/>
        </authorList>
    </citation>
    <scope>NUCLEOTIDE SEQUENCE</scope>
    <source>
        <strain evidence="19">CCM 7897</strain>
    </source>
</reference>
<comment type="subcellular location">
    <subcellularLocation>
        <location evidence="1 14">Cell outer membrane</location>
        <topology evidence="1 14">Multi-pass membrane protein</topology>
    </subcellularLocation>
</comment>
<dbReference type="CDD" id="cd01347">
    <property type="entry name" value="ligand_gated_channel"/>
    <property type="match status" value="1"/>
</dbReference>
<dbReference type="PANTHER" id="PTHR32552:SF68">
    <property type="entry name" value="FERRICHROME OUTER MEMBRANE TRANSPORTER_PHAGE RECEPTOR"/>
    <property type="match status" value="1"/>
</dbReference>
<reference evidence="19" key="2">
    <citation type="submission" date="2020-09" db="EMBL/GenBank/DDBJ databases">
        <authorList>
            <person name="Sun Q."/>
            <person name="Sedlacek I."/>
        </authorList>
    </citation>
    <scope>NUCLEOTIDE SEQUENCE</scope>
    <source>
        <strain evidence="19">CCM 7897</strain>
    </source>
</reference>
<keyword evidence="10 15" id="KW-0798">TonB box</keyword>
<dbReference type="FunFam" id="2.40.170.20:FF:000005">
    <property type="entry name" value="TonB-dependent siderophore receptor"/>
    <property type="match status" value="1"/>
</dbReference>
<evidence type="ECO:0000313" key="20">
    <source>
        <dbReference type="Proteomes" id="UP000606044"/>
    </source>
</evidence>
<evidence type="ECO:0000256" key="16">
    <source>
        <dbReference type="SAM" id="MobiDB-lite"/>
    </source>
</evidence>
<keyword evidence="6 14" id="KW-0812">Transmembrane</keyword>